<dbReference type="AlphaFoldDB" id="A0A8J4X670"/>
<proteinExistence type="predicted"/>
<dbReference type="EMBL" id="QNUK01000356">
    <property type="protein sequence ID" value="KAF5894798.1"/>
    <property type="molecule type" value="Genomic_DNA"/>
</dbReference>
<accession>A0A8J4X670</accession>
<keyword evidence="2" id="KW-1185">Reference proteome</keyword>
<comment type="caution">
    <text evidence="1">The sequence shown here is derived from an EMBL/GenBank/DDBJ whole genome shotgun (WGS) entry which is preliminary data.</text>
</comment>
<gene>
    <name evidence="1" type="ORF">DAT39_015495</name>
</gene>
<organism evidence="1 2">
    <name type="scientific">Clarias magur</name>
    <name type="common">Asian catfish</name>
    <name type="synonym">Macropteronotus magur</name>
    <dbReference type="NCBI Taxonomy" id="1594786"/>
    <lineage>
        <taxon>Eukaryota</taxon>
        <taxon>Metazoa</taxon>
        <taxon>Chordata</taxon>
        <taxon>Craniata</taxon>
        <taxon>Vertebrata</taxon>
        <taxon>Euteleostomi</taxon>
        <taxon>Actinopterygii</taxon>
        <taxon>Neopterygii</taxon>
        <taxon>Teleostei</taxon>
        <taxon>Ostariophysi</taxon>
        <taxon>Siluriformes</taxon>
        <taxon>Clariidae</taxon>
        <taxon>Clarias</taxon>
    </lineage>
</organism>
<name>A0A8J4X670_CLAMG</name>
<feature type="non-terminal residue" evidence="1">
    <location>
        <position position="1"/>
    </location>
</feature>
<evidence type="ECO:0000313" key="2">
    <source>
        <dbReference type="Proteomes" id="UP000727407"/>
    </source>
</evidence>
<sequence>MLLYDDILVRLPSDVHGRKGIPCFTPFSSKRCCADDALETKQVYKLLQSVKNKEPVEKFATRTPGVISATDDLDVARFLLALKADPDFQEKVGGIVLMMLTAEHDVACERVKECEHLCVRLFRKGEWQSKHVNIAHEHLASLKPGCTIGHLSMKMCRDKMLLSGIFQQREQAGLVRQRAKKEPICIDLPGVMDILQYSTRVDALSGINRDWLRAYRFGMPRGIVL</sequence>
<protein>
    <submittedName>
        <fullName evidence="1">Ankyrin repeat and EF-hand domain-containing protein 1-like</fullName>
    </submittedName>
</protein>
<dbReference type="Proteomes" id="UP000727407">
    <property type="component" value="Unassembled WGS sequence"/>
</dbReference>
<evidence type="ECO:0000313" key="1">
    <source>
        <dbReference type="EMBL" id="KAF5894798.1"/>
    </source>
</evidence>
<reference evidence="1" key="1">
    <citation type="submission" date="2020-07" db="EMBL/GenBank/DDBJ databases">
        <title>Clarias magur genome sequencing, assembly and annotation.</title>
        <authorList>
            <person name="Kushwaha B."/>
            <person name="Kumar R."/>
            <person name="Das P."/>
            <person name="Joshi C.G."/>
            <person name="Kumar D."/>
            <person name="Nagpure N.S."/>
            <person name="Pandey M."/>
            <person name="Agarwal S."/>
            <person name="Srivastava S."/>
            <person name="Singh M."/>
            <person name="Sahoo L."/>
            <person name="Jayasankar P."/>
            <person name="Meher P.K."/>
            <person name="Koringa P.G."/>
            <person name="Iquebal M.A."/>
            <person name="Das S.P."/>
            <person name="Bit A."/>
            <person name="Patnaik S."/>
            <person name="Patel N."/>
            <person name="Shah T.M."/>
            <person name="Hinsu A."/>
            <person name="Jena J.K."/>
        </authorList>
    </citation>
    <scope>NUCLEOTIDE SEQUENCE</scope>
    <source>
        <strain evidence="1">CIFAMagur01</strain>
        <tissue evidence="1">Testis</tissue>
    </source>
</reference>